<dbReference type="Pfam" id="PF00175">
    <property type="entry name" value="NAD_binding_1"/>
    <property type="match status" value="1"/>
</dbReference>
<reference evidence="9 10" key="3">
    <citation type="journal article" date="2020" name="Int. J. Syst. Evol. Microbiol.">
        <title>Corynebacterium silvaticum sp. nov., a unique group of NTTB corynebacteria in wild boar and roe deer.</title>
        <authorList>
            <person name="Dangel A."/>
            <person name="Berger A."/>
            <person name="Rau J."/>
            <person name="Eisenberg T."/>
            <person name="Kampfer P."/>
            <person name="Margos G."/>
            <person name="Contzen M."/>
            <person name="Busse H.J."/>
            <person name="Konrad R."/>
            <person name="Peters M."/>
            <person name="Sting R."/>
            <person name="Sing A."/>
        </authorList>
    </citation>
    <scope>NUCLEOTIDE SEQUENCE [LARGE SCALE GENOMIC DNA]</scope>
    <source>
        <strain evidence="9 10">PO100/5</strain>
    </source>
</reference>
<evidence type="ECO:0000256" key="8">
    <source>
        <dbReference type="ARBA" id="ARBA00023014"/>
    </source>
</evidence>
<dbReference type="Gene3D" id="2.40.30.10">
    <property type="entry name" value="Translation factors"/>
    <property type="match status" value="1"/>
</dbReference>
<dbReference type="InterPro" id="IPR008333">
    <property type="entry name" value="Cbr1-like_FAD-bd_dom"/>
</dbReference>
<comment type="cofactor">
    <cofactor evidence="1">
        <name>FAD</name>
        <dbReference type="ChEBI" id="CHEBI:57692"/>
    </cofactor>
</comment>
<keyword evidence="6" id="KW-0560">Oxidoreductase</keyword>
<dbReference type="InterPro" id="IPR036010">
    <property type="entry name" value="2Fe-2S_ferredoxin-like_sf"/>
</dbReference>
<dbReference type="PANTHER" id="PTHR47354">
    <property type="entry name" value="NADH OXIDOREDUCTASE HCR"/>
    <property type="match status" value="1"/>
</dbReference>
<dbReference type="GeneID" id="75007272"/>
<dbReference type="CDD" id="cd00207">
    <property type="entry name" value="fer2"/>
    <property type="match status" value="1"/>
</dbReference>
<dbReference type="PRINTS" id="PR00410">
    <property type="entry name" value="PHEHYDRXLASE"/>
</dbReference>
<dbReference type="SUPFAM" id="SSF54292">
    <property type="entry name" value="2Fe-2S ferredoxin-like"/>
    <property type="match status" value="1"/>
</dbReference>
<reference evidence="9 10" key="2">
    <citation type="journal article" date="2020" name="Antonie Van Leeuwenhoek">
        <title>Phylogenomic characterisation of a novel corynebacterial species pathogenic to animals.</title>
        <authorList>
            <person name="Moller J."/>
            <person name="Musella L."/>
            <person name="Melnikov V."/>
            <person name="Geissdorfer W."/>
            <person name="Burkovski A."/>
            <person name="Sangal V."/>
        </authorList>
    </citation>
    <scope>NUCLEOTIDE SEQUENCE [LARGE SCALE GENOMIC DNA]</scope>
    <source>
        <strain evidence="9 10">PO100/5</strain>
    </source>
</reference>
<dbReference type="Gene3D" id="3.10.20.30">
    <property type="match status" value="1"/>
</dbReference>
<dbReference type="CDD" id="cd06216">
    <property type="entry name" value="FNR_iron_sulfur_binding_2"/>
    <property type="match status" value="1"/>
</dbReference>
<keyword evidence="5" id="KW-0274">FAD</keyword>
<dbReference type="InterPro" id="IPR001709">
    <property type="entry name" value="Flavoprot_Pyr_Nucl_cyt_Rdtase"/>
</dbReference>
<dbReference type="PROSITE" id="PS51384">
    <property type="entry name" value="FAD_FR"/>
    <property type="match status" value="1"/>
</dbReference>
<dbReference type="SUPFAM" id="SSF52343">
    <property type="entry name" value="Ferredoxin reductase-like, C-terminal NADP-linked domain"/>
    <property type="match status" value="1"/>
</dbReference>
<dbReference type="SUPFAM" id="SSF63380">
    <property type="entry name" value="Riboflavin synthase domain-like"/>
    <property type="match status" value="1"/>
</dbReference>
<dbReference type="InterPro" id="IPR012675">
    <property type="entry name" value="Beta-grasp_dom_sf"/>
</dbReference>
<evidence type="ECO:0000313" key="9">
    <source>
        <dbReference type="EMBL" id="ARU45659.1"/>
    </source>
</evidence>
<keyword evidence="3" id="KW-0001">2Fe-2S</keyword>
<sequence length="352" mass="38676">MARDRLASLRGVLKRFTTPLLPDDYSVLVNPLWSTRELRGQIQEVHRDRDVVHLSIIPGWGVETDFHAGQYIGIGVEIDGRFVWRSYSLTNAPGPHAHTLKITVRAVEKGKLSNHLVGSVRPGTTIRLLAPAGDFHLSEPVPSKIAFLAAGTGITPIISMVRTMAERKQLERCHAVLVYCVHDTDQLLFDQELTRLEQENPQLQVIRRITAREGRLTPQDYEHVIPDITSRAIFACGPSRMLDDAHAWAEERGVTITSERFTIDRASDAQGGVITFGDRGNTHADGATTLLEAGEKSGVNLPFGCRMGVCHTCVRPLIEGHAHNLVTGETHEPGSRVRTCVCVAAGDLTIGV</sequence>
<reference evidence="9 10" key="1">
    <citation type="journal article" date="2014" name="BMC Vet. Res.">
        <title>First report of Corynebacterium pseudotuberculosis from caseous lymphadenitis lesions in Black Alentejano pig (Sus scrofa domesticus).</title>
        <authorList>
            <person name="Oliveira M."/>
            <person name="Barroco C."/>
            <person name="Mottola C."/>
            <person name="Santos R."/>
            <person name="Lemsaddek A."/>
            <person name="Tavares L."/>
            <person name="Semedo-Lemsaddek T."/>
        </authorList>
    </citation>
    <scope>NUCLEOTIDE SEQUENCE [LARGE SCALE GENOMIC DNA]</scope>
    <source>
        <strain evidence="9 10">PO100/5</strain>
    </source>
</reference>
<evidence type="ECO:0000256" key="1">
    <source>
        <dbReference type="ARBA" id="ARBA00001974"/>
    </source>
</evidence>
<dbReference type="OrthoDB" id="9796486at2"/>
<gene>
    <name evidence="9" type="ORF">CBE74_03135</name>
</gene>
<dbReference type="RefSeq" id="WP_087453507.1">
    <property type="nucleotide sequence ID" value="NZ_CP021417.2"/>
</dbReference>
<evidence type="ECO:0000256" key="2">
    <source>
        <dbReference type="ARBA" id="ARBA00022630"/>
    </source>
</evidence>
<dbReference type="InterPro" id="IPR017938">
    <property type="entry name" value="Riboflavin_synthase-like_b-brl"/>
</dbReference>
<keyword evidence="8" id="KW-0411">Iron-sulfur</keyword>
<dbReference type="PANTHER" id="PTHR47354:SF6">
    <property type="entry name" value="NADH OXIDOREDUCTASE HCR"/>
    <property type="match status" value="1"/>
</dbReference>
<accession>A0A7Y4P8M9</accession>
<dbReference type="PROSITE" id="PS51085">
    <property type="entry name" value="2FE2S_FER_2"/>
    <property type="match status" value="1"/>
</dbReference>
<evidence type="ECO:0000256" key="7">
    <source>
        <dbReference type="ARBA" id="ARBA00023004"/>
    </source>
</evidence>
<evidence type="ECO:0000256" key="3">
    <source>
        <dbReference type="ARBA" id="ARBA00022714"/>
    </source>
</evidence>
<evidence type="ECO:0000256" key="5">
    <source>
        <dbReference type="ARBA" id="ARBA00022827"/>
    </source>
</evidence>
<evidence type="ECO:0000256" key="4">
    <source>
        <dbReference type="ARBA" id="ARBA00022723"/>
    </source>
</evidence>
<organism evidence="9 10">
    <name type="scientific">Corynebacterium silvaticum</name>
    <dbReference type="NCBI Taxonomy" id="2320431"/>
    <lineage>
        <taxon>Bacteria</taxon>
        <taxon>Bacillati</taxon>
        <taxon>Actinomycetota</taxon>
        <taxon>Actinomycetes</taxon>
        <taxon>Mycobacteriales</taxon>
        <taxon>Corynebacteriaceae</taxon>
        <taxon>Corynebacterium</taxon>
    </lineage>
</organism>
<dbReference type="Gene3D" id="3.40.50.80">
    <property type="entry name" value="Nucleotide-binding domain of ferredoxin-NADP reductase (FNR) module"/>
    <property type="match status" value="1"/>
</dbReference>
<keyword evidence="10" id="KW-1185">Reference proteome</keyword>
<protein>
    <submittedName>
        <fullName evidence="9">Ferredoxin reductase</fullName>
    </submittedName>
</protein>
<dbReference type="GO" id="GO:0051537">
    <property type="term" value="F:2 iron, 2 sulfur cluster binding"/>
    <property type="evidence" value="ECO:0007669"/>
    <property type="project" value="UniProtKB-KW"/>
</dbReference>
<dbReference type="InterPro" id="IPR001041">
    <property type="entry name" value="2Fe-2S_ferredoxin-type"/>
</dbReference>
<reference evidence="9 10" key="4">
    <citation type="journal article" date="2020" name="PLoS ONE">
        <title>Taxonomic classification of strain PO100/5 shows a broader geographic distribution and genetic markers of the recently described Corynebacterium silvaticum.</title>
        <authorList>
            <person name="Viana M.V.C."/>
            <person name="Profeta R."/>
            <person name="da Silva A.L."/>
            <person name="Hurtado R."/>
            <person name="Cerqueira J.C."/>
            <person name="Ribeiro B.F.S."/>
            <person name="Almeida M.O."/>
            <person name="Morais-Rodrigues F."/>
            <person name="Soares S.C."/>
            <person name="Oliveira M."/>
            <person name="Tavares L."/>
            <person name="Figueiredo H."/>
            <person name="Wattam A.R."/>
            <person name="Barh D."/>
            <person name="Ghosh P."/>
            <person name="Silva A."/>
            <person name="Azevedo V."/>
        </authorList>
    </citation>
    <scope>NUCLEOTIDE SEQUENCE [LARGE SCALE GENOMIC DNA]</scope>
    <source>
        <strain evidence="9 10">PO100/5</strain>
    </source>
</reference>
<evidence type="ECO:0000256" key="6">
    <source>
        <dbReference type="ARBA" id="ARBA00023002"/>
    </source>
</evidence>
<dbReference type="KEGG" id="csil:CBE74_03135"/>
<evidence type="ECO:0000313" key="10">
    <source>
        <dbReference type="Proteomes" id="UP000195652"/>
    </source>
</evidence>
<dbReference type="GO" id="GO:0046872">
    <property type="term" value="F:metal ion binding"/>
    <property type="evidence" value="ECO:0007669"/>
    <property type="project" value="UniProtKB-KW"/>
</dbReference>
<keyword evidence="7" id="KW-0408">Iron</keyword>
<dbReference type="InterPro" id="IPR017927">
    <property type="entry name" value="FAD-bd_FR_type"/>
</dbReference>
<dbReference type="InterPro" id="IPR039261">
    <property type="entry name" value="FNR_nucleotide-bd"/>
</dbReference>
<dbReference type="Proteomes" id="UP000195652">
    <property type="component" value="Chromosome"/>
</dbReference>
<dbReference type="GO" id="GO:0016491">
    <property type="term" value="F:oxidoreductase activity"/>
    <property type="evidence" value="ECO:0007669"/>
    <property type="project" value="UniProtKB-KW"/>
</dbReference>
<dbReference type="Pfam" id="PF00111">
    <property type="entry name" value="Fer2"/>
    <property type="match status" value="1"/>
</dbReference>
<proteinExistence type="predicted"/>
<dbReference type="InterPro" id="IPR050415">
    <property type="entry name" value="MRET"/>
</dbReference>
<keyword evidence="4" id="KW-0479">Metal-binding</keyword>
<dbReference type="AlphaFoldDB" id="A0A7Y4P8M9"/>
<dbReference type="Pfam" id="PF00970">
    <property type="entry name" value="FAD_binding_6"/>
    <property type="match status" value="1"/>
</dbReference>
<dbReference type="InterPro" id="IPR001433">
    <property type="entry name" value="OxRdtase_FAD/NAD-bd"/>
</dbReference>
<dbReference type="PRINTS" id="PR00371">
    <property type="entry name" value="FPNCR"/>
</dbReference>
<name>A0A7Y4P8M9_9CORY</name>
<dbReference type="EMBL" id="CP021417">
    <property type="protein sequence ID" value="ARU45659.1"/>
    <property type="molecule type" value="Genomic_DNA"/>
</dbReference>
<keyword evidence="2" id="KW-0285">Flavoprotein</keyword>